<keyword evidence="3" id="KW-1003">Cell membrane</keyword>
<evidence type="ECO:0000256" key="6">
    <source>
        <dbReference type="ARBA" id="ARBA00022692"/>
    </source>
</evidence>
<evidence type="ECO:0000256" key="7">
    <source>
        <dbReference type="ARBA" id="ARBA00022989"/>
    </source>
</evidence>
<evidence type="ECO:0000256" key="2">
    <source>
        <dbReference type="ARBA" id="ARBA00010442"/>
    </source>
</evidence>
<keyword evidence="7 10" id="KW-1133">Transmembrane helix</keyword>
<dbReference type="PANTHER" id="PTHR30625">
    <property type="entry name" value="PROTEIN TOLQ"/>
    <property type="match status" value="1"/>
</dbReference>
<accession>A0A170PQD4</accession>
<dbReference type="InterPro" id="IPR050790">
    <property type="entry name" value="ExbB/TolQ_transport"/>
</dbReference>
<proteinExistence type="inferred from homology"/>
<dbReference type="GO" id="GO:0043213">
    <property type="term" value="P:bacteriocin transport"/>
    <property type="evidence" value="ECO:0007669"/>
    <property type="project" value="InterPro"/>
</dbReference>
<feature type="transmembrane region" description="Helical" evidence="10">
    <location>
        <begin position="137"/>
        <end position="160"/>
    </location>
</feature>
<organism evidence="12">
    <name type="scientific">hydrothermal vent metagenome</name>
    <dbReference type="NCBI Taxonomy" id="652676"/>
    <lineage>
        <taxon>unclassified sequences</taxon>
        <taxon>metagenomes</taxon>
        <taxon>ecological metagenomes</taxon>
    </lineage>
</organism>
<reference evidence="12" key="1">
    <citation type="submission" date="2015-10" db="EMBL/GenBank/DDBJ databases">
        <authorList>
            <person name="Gilbert D.G."/>
        </authorList>
    </citation>
    <scope>NUCLEOTIDE SEQUENCE</scope>
</reference>
<dbReference type="GO" id="GO:0051301">
    <property type="term" value="P:cell division"/>
    <property type="evidence" value="ECO:0007669"/>
    <property type="project" value="UniProtKB-KW"/>
</dbReference>
<dbReference type="GO" id="GO:0017038">
    <property type="term" value="P:protein import"/>
    <property type="evidence" value="ECO:0007669"/>
    <property type="project" value="TreeGrafter"/>
</dbReference>
<gene>
    <name evidence="12" type="ORF">MGWOODY_XGa1245</name>
</gene>
<evidence type="ECO:0000256" key="8">
    <source>
        <dbReference type="ARBA" id="ARBA00023136"/>
    </source>
</evidence>
<feature type="transmembrane region" description="Helical" evidence="10">
    <location>
        <begin position="180"/>
        <end position="202"/>
    </location>
</feature>
<evidence type="ECO:0000256" key="5">
    <source>
        <dbReference type="ARBA" id="ARBA00022618"/>
    </source>
</evidence>
<evidence type="ECO:0000256" key="4">
    <source>
        <dbReference type="ARBA" id="ARBA00022519"/>
    </source>
</evidence>
<protein>
    <submittedName>
        <fullName evidence="12">MotA/TolQ/ExbB proton channel family protein</fullName>
    </submittedName>
</protein>
<keyword evidence="4" id="KW-0997">Cell inner membrane</keyword>
<feature type="transmembrane region" description="Helical" evidence="10">
    <location>
        <begin position="20"/>
        <end position="46"/>
    </location>
</feature>
<keyword evidence="9" id="KW-0131">Cell cycle</keyword>
<dbReference type="EMBL" id="CZRL01000001">
    <property type="protein sequence ID" value="CUS49693.1"/>
    <property type="molecule type" value="Genomic_DNA"/>
</dbReference>
<dbReference type="GO" id="GO:0005886">
    <property type="term" value="C:plasma membrane"/>
    <property type="evidence" value="ECO:0007669"/>
    <property type="project" value="UniProtKB-SubCell"/>
</dbReference>
<evidence type="ECO:0000256" key="1">
    <source>
        <dbReference type="ARBA" id="ARBA00004651"/>
    </source>
</evidence>
<evidence type="ECO:0000256" key="3">
    <source>
        <dbReference type="ARBA" id="ARBA00022475"/>
    </source>
</evidence>
<dbReference type="HAMAP" id="MF_02202">
    <property type="entry name" value="TolQ"/>
    <property type="match status" value="1"/>
</dbReference>
<evidence type="ECO:0000256" key="9">
    <source>
        <dbReference type="ARBA" id="ARBA00023306"/>
    </source>
</evidence>
<dbReference type="PANTHER" id="PTHR30625:SF3">
    <property type="entry name" value="TOL-PAL SYSTEM PROTEIN TOLQ"/>
    <property type="match status" value="1"/>
</dbReference>
<keyword evidence="8 10" id="KW-0472">Membrane</keyword>
<name>A0A170PQD4_9ZZZZ</name>
<dbReference type="InterPro" id="IPR002898">
    <property type="entry name" value="MotA_ExbB_proton_chnl"/>
</dbReference>
<evidence type="ECO:0000259" key="11">
    <source>
        <dbReference type="Pfam" id="PF01618"/>
    </source>
</evidence>
<sequence length="238" mass="26011">MNEAVKVGVSNDTMSILELILQASLLVQIVILLLILASLASWVVIFTKSSTLKNLRLESDNFDSEFWSGGELNGLYRRYTEEEAEPLGMASIFVAGYREYNRLAGNGTVDRTELVDGVHRAMRVGLSREIETLESNLSFLATVGSTSPYVGLFGTVWGIMNSFRSLSALQQVTVATVAPGISEALIATAMGLFAAIPAVIAYNRFSSNAESLIARYEVFVEEFLSIVNRQALGVNRRV</sequence>
<feature type="domain" description="MotA/TolQ/ExbB proton channel" evidence="11">
    <location>
        <begin position="93"/>
        <end position="217"/>
    </location>
</feature>
<comment type="subcellular location">
    <subcellularLocation>
        <location evidence="1">Cell membrane</location>
        <topology evidence="1">Multi-pass membrane protein</topology>
    </subcellularLocation>
</comment>
<dbReference type="NCBIfam" id="TIGR02796">
    <property type="entry name" value="tolQ"/>
    <property type="match status" value="1"/>
</dbReference>
<evidence type="ECO:0000256" key="10">
    <source>
        <dbReference type="SAM" id="Phobius"/>
    </source>
</evidence>
<evidence type="ECO:0000313" key="12">
    <source>
        <dbReference type="EMBL" id="CUS49693.1"/>
    </source>
</evidence>
<dbReference type="InterPro" id="IPR014163">
    <property type="entry name" value="Tol-Pal_TolQ"/>
</dbReference>
<dbReference type="Pfam" id="PF01618">
    <property type="entry name" value="MotA_ExbB"/>
    <property type="match status" value="1"/>
</dbReference>
<keyword evidence="6 10" id="KW-0812">Transmembrane</keyword>
<keyword evidence="5" id="KW-0132">Cell division</keyword>
<comment type="similarity">
    <text evidence="2">Belongs to the ExbB/TolQ family.</text>
</comment>
<dbReference type="AlphaFoldDB" id="A0A170PQD4"/>